<organism evidence="2 3">
    <name type="scientific">Olpidium bornovanus</name>
    <dbReference type="NCBI Taxonomy" id="278681"/>
    <lineage>
        <taxon>Eukaryota</taxon>
        <taxon>Fungi</taxon>
        <taxon>Fungi incertae sedis</taxon>
        <taxon>Olpidiomycota</taxon>
        <taxon>Olpidiomycotina</taxon>
        <taxon>Olpidiomycetes</taxon>
        <taxon>Olpidiales</taxon>
        <taxon>Olpidiaceae</taxon>
        <taxon>Olpidium</taxon>
    </lineage>
</organism>
<feature type="compositionally biased region" description="Low complexity" evidence="1">
    <location>
        <begin position="274"/>
        <end position="302"/>
    </location>
</feature>
<feature type="region of interest" description="Disordered" evidence="1">
    <location>
        <begin position="88"/>
        <end position="159"/>
    </location>
</feature>
<feature type="region of interest" description="Disordered" evidence="1">
    <location>
        <begin position="371"/>
        <end position="406"/>
    </location>
</feature>
<evidence type="ECO:0000256" key="1">
    <source>
        <dbReference type="SAM" id="MobiDB-lite"/>
    </source>
</evidence>
<sequence>MAGSITHSAAGIFFIPAYQQPSCVLLAAFRAPRVAVLFPSENLGPALSVPSPSIMPFSVTGAGRSPEGKCLSAVIYITGVSFRTKATHSQTFPGGAAGRAVGGKRPRTTRPAHAAAREEAPTTDDRPCERCGRGRRPGWAAKCGPADPTGGEKKKKKDSRLTGRAVGFAFPILGLQVGVLGFAEASRQTHEGGKRHKEAVTKFLSDVRQRSAQEKKEQEDVKKRLEKIEQVCPQLPAEGLAALAAYQKDLANEAGGPVSPPPPAAAAPPPPPQGASQPRASQPTLPTPAKRRTTATAANDTPLVPRLPVGDEYELSTVPGPWKRVRPDANRRKEEATEGTSSQIIFDDDDGEGVDPDDLRDFKVKEKAYPGGVAGAGYCSAQDTQPHTGETSFKKRKTGIKNIRKK</sequence>
<feature type="compositionally biased region" description="Pro residues" evidence="1">
    <location>
        <begin position="258"/>
        <end position="273"/>
    </location>
</feature>
<dbReference type="Proteomes" id="UP000673691">
    <property type="component" value="Unassembled WGS sequence"/>
</dbReference>
<feature type="region of interest" description="Disordered" evidence="1">
    <location>
        <begin position="252"/>
        <end position="358"/>
    </location>
</feature>
<dbReference type="AlphaFoldDB" id="A0A8H8DGZ3"/>
<evidence type="ECO:0000313" key="2">
    <source>
        <dbReference type="EMBL" id="KAG5457552.1"/>
    </source>
</evidence>
<comment type="caution">
    <text evidence="2">The sequence shown here is derived from an EMBL/GenBank/DDBJ whole genome shotgun (WGS) entry which is preliminary data.</text>
</comment>
<evidence type="ECO:0000313" key="3">
    <source>
        <dbReference type="Proteomes" id="UP000673691"/>
    </source>
</evidence>
<dbReference type="GO" id="GO:0000398">
    <property type="term" value="P:mRNA splicing, via spliceosome"/>
    <property type="evidence" value="ECO:0007669"/>
    <property type="project" value="InterPro"/>
</dbReference>
<name>A0A8H8DGZ3_9FUNG</name>
<protein>
    <submittedName>
        <fullName evidence="2">Uncharacterized protein</fullName>
    </submittedName>
</protein>
<accession>A0A8H8DGZ3</accession>
<feature type="compositionally biased region" description="Polar residues" evidence="1">
    <location>
        <begin position="381"/>
        <end position="391"/>
    </location>
</feature>
<feature type="compositionally biased region" description="Basic residues" evidence="1">
    <location>
        <begin position="394"/>
        <end position="406"/>
    </location>
</feature>
<feature type="compositionally biased region" description="Basic and acidic residues" evidence="1">
    <location>
        <begin position="325"/>
        <end position="336"/>
    </location>
</feature>
<dbReference type="OrthoDB" id="191651at2759"/>
<dbReference type="EMBL" id="JAEFCI010009865">
    <property type="protein sequence ID" value="KAG5457552.1"/>
    <property type="molecule type" value="Genomic_DNA"/>
</dbReference>
<gene>
    <name evidence="2" type="ORF">BJ554DRAFT_2395</name>
</gene>
<dbReference type="PANTHER" id="PTHR13173">
    <property type="entry name" value="WW DOMAIN BINDING PROTEIN 4"/>
    <property type="match status" value="1"/>
</dbReference>
<dbReference type="InterPro" id="IPR040023">
    <property type="entry name" value="WBP4"/>
</dbReference>
<dbReference type="GO" id="GO:0003723">
    <property type="term" value="F:RNA binding"/>
    <property type="evidence" value="ECO:0007669"/>
    <property type="project" value="TreeGrafter"/>
</dbReference>
<reference evidence="2 3" key="1">
    <citation type="journal article" name="Sci. Rep.">
        <title>Genome-scale phylogenetic analyses confirm Olpidium as the closest living zoosporic fungus to the non-flagellated, terrestrial fungi.</title>
        <authorList>
            <person name="Chang Y."/>
            <person name="Rochon D."/>
            <person name="Sekimoto S."/>
            <person name="Wang Y."/>
            <person name="Chovatia M."/>
            <person name="Sandor L."/>
            <person name="Salamov A."/>
            <person name="Grigoriev I.V."/>
            <person name="Stajich J.E."/>
            <person name="Spatafora J.W."/>
        </authorList>
    </citation>
    <scope>NUCLEOTIDE SEQUENCE [LARGE SCALE GENOMIC DNA]</scope>
    <source>
        <strain evidence="2">S191</strain>
    </source>
</reference>
<dbReference type="GO" id="GO:0071011">
    <property type="term" value="C:precatalytic spliceosome"/>
    <property type="evidence" value="ECO:0007669"/>
    <property type="project" value="TreeGrafter"/>
</dbReference>
<dbReference type="PANTHER" id="PTHR13173:SF10">
    <property type="entry name" value="WW DOMAIN-BINDING PROTEIN 4"/>
    <property type="match status" value="1"/>
</dbReference>
<feature type="compositionally biased region" description="Basic and acidic residues" evidence="1">
    <location>
        <begin position="115"/>
        <end position="132"/>
    </location>
</feature>
<proteinExistence type="predicted"/>
<feature type="compositionally biased region" description="Acidic residues" evidence="1">
    <location>
        <begin position="346"/>
        <end position="356"/>
    </location>
</feature>
<keyword evidence="3" id="KW-1185">Reference proteome</keyword>